<evidence type="ECO:0000313" key="5">
    <source>
        <dbReference type="EMBL" id="SIS86729.1"/>
    </source>
</evidence>
<keyword evidence="1" id="KW-0732">Signal</keyword>
<reference evidence="6" key="1">
    <citation type="submission" date="2017-01" db="EMBL/GenBank/DDBJ databases">
        <authorList>
            <person name="Varghese N."/>
            <person name="Submissions S."/>
        </authorList>
    </citation>
    <scope>NUCLEOTIDE SEQUENCE [LARGE SCALE GENOMIC DNA]</scope>
    <source>
        <strain evidence="6">DSM 18017</strain>
    </source>
</reference>
<dbReference type="GO" id="GO:0008237">
    <property type="term" value="F:metallopeptidase activity"/>
    <property type="evidence" value="ECO:0007669"/>
    <property type="project" value="InterPro"/>
</dbReference>
<dbReference type="EMBL" id="FTOL01000002">
    <property type="protein sequence ID" value="SIS86729.1"/>
    <property type="molecule type" value="Genomic_DNA"/>
</dbReference>
<dbReference type="RefSeq" id="WP_076551728.1">
    <property type="nucleotide sequence ID" value="NZ_FTOL01000002.1"/>
</dbReference>
<gene>
    <name evidence="5" type="ORF">SAMN05421786_102687</name>
</gene>
<dbReference type="STRING" id="373668.SAMN05421786_102687"/>
<keyword evidence="6" id="KW-1185">Reference proteome</keyword>
<dbReference type="SUPFAM" id="SSF55486">
    <property type="entry name" value="Metalloproteases ('zincins'), catalytic domain"/>
    <property type="match status" value="1"/>
</dbReference>
<dbReference type="Proteomes" id="UP000186744">
    <property type="component" value="Unassembled WGS sequence"/>
</dbReference>
<organism evidence="5 6">
    <name type="scientific">Chryseobacterium ureilyticum</name>
    <dbReference type="NCBI Taxonomy" id="373668"/>
    <lineage>
        <taxon>Bacteria</taxon>
        <taxon>Pseudomonadati</taxon>
        <taxon>Bacteroidota</taxon>
        <taxon>Flavobacteriia</taxon>
        <taxon>Flavobacteriales</taxon>
        <taxon>Weeksellaceae</taxon>
        <taxon>Chryseobacterium group</taxon>
        <taxon>Chryseobacterium</taxon>
    </lineage>
</organism>
<sequence length="632" mass="67889">MKKNFLYGAMLFSLSLTAQQQQHQARICGFDEALQIQDRENPGLRQVFDQVVRKIQADRKANPLAQSAKTVNGVYEIPVVVHVIEGTNANYTRTDAQIQTWIDNANKMYAGTYPWPAAGTPSDFGTSAVFPIKLVLAKRSPNCTETTGIVRYNGSSLPGYTTSGMAYQTSNGASRTAIKNLAPHWPETAYFNIYVITTFDGSTTPNAGLMGFAAFPNSSNAGYESFMKTGVVTNPHDTTFAHEFGHAMGLYHTFDGGRYDAVPGDADYCPPPVGATDNCATDNDEVCDTEKAGSAYTFYPVIPSNSTLNPCTGVNYQGVQYNMMNYTNSVAQKFTAGQGQRINDFFMLIRNSLTTSKGATAPVASSVSTTPIAATCNPAGVTNPSVGAPNGIVSLAGPTSVKLGNINNASAAAWPGDLRYYIDYTTQNCLTNSHTPLLIGQQQTIEIGFVQGTNIDQSIRAWIDYNNNGTFESNELIASGNNVPAGADGWGSFTATFTPPATATMNTPLRMRVLADINGPLTACGTLNYGQIEDYSVTFVTSLSTNEVKANNDDLVVYPNPVATGDKIFIKAKNGKNLKVSISDMAGRLVASPAVAEERNGIYKVNQQLEKGVYMIQISNGKDSKTSKLIIK</sequence>
<dbReference type="InterPro" id="IPR026444">
    <property type="entry name" value="Secre_tail"/>
</dbReference>
<protein>
    <submittedName>
        <fullName evidence="5">Por secretion system C-terminal sorting domain-containing protein</fullName>
    </submittedName>
</protein>
<dbReference type="Pfam" id="PF18962">
    <property type="entry name" value="Por_Secre_tail"/>
    <property type="match status" value="1"/>
</dbReference>
<proteinExistence type="predicted"/>
<feature type="domain" description="Peptidase M43 pregnancy-associated plasma-A" evidence="2">
    <location>
        <begin position="183"/>
        <end position="345"/>
    </location>
</feature>
<evidence type="ECO:0000259" key="3">
    <source>
        <dbReference type="Pfam" id="PF18962"/>
    </source>
</evidence>
<accession>A0A1N7MLB5</accession>
<feature type="domain" description="Secretion system C-terminal sorting" evidence="3">
    <location>
        <begin position="557"/>
        <end position="631"/>
    </location>
</feature>
<evidence type="ECO:0000256" key="1">
    <source>
        <dbReference type="ARBA" id="ARBA00022729"/>
    </source>
</evidence>
<dbReference type="InterPro" id="IPR008754">
    <property type="entry name" value="Peptidase_M43"/>
</dbReference>
<dbReference type="Pfam" id="PF20009">
    <property type="entry name" value="GEVED"/>
    <property type="match status" value="1"/>
</dbReference>
<dbReference type="Pfam" id="PF05572">
    <property type="entry name" value="Peptidase_M43"/>
    <property type="match status" value="1"/>
</dbReference>
<evidence type="ECO:0000313" key="6">
    <source>
        <dbReference type="Proteomes" id="UP000186744"/>
    </source>
</evidence>
<evidence type="ECO:0000259" key="4">
    <source>
        <dbReference type="Pfam" id="PF20009"/>
    </source>
</evidence>
<dbReference type="NCBIfam" id="TIGR04183">
    <property type="entry name" value="Por_Secre_tail"/>
    <property type="match status" value="1"/>
</dbReference>
<dbReference type="InterPro" id="IPR024079">
    <property type="entry name" value="MetalloPept_cat_dom_sf"/>
</dbReference>
<evidence type="ECO:0000259" key="2">
    <source>
        <dbReference type="Pfam" id="PF05572"/>
    </source>
</evidence>
<name>A0A1N7MLB5_9FLAO</name>
<dbReference type="Gene3D" id="3.40.390.10">
    <property type="entry name" value="Collagenase (Catalytic Domain)"/>
    <property type="match status" value="1"/>
</dbReference>
<dbReference type="AlphaFoldDB" id="A0A1N7MLB5"/>
<feature type="domain" description="GEVED" evidence="4">
    <location>
        <begin position="459"/>
        <end position="538"/>
    </location>
</feature>
<dbReference type="OrthoDB" id="6385856at2"/>
<dbReference type="InterPro" id="IPR045474">
    <property type="entry name" value="GEVED"/>
</dbReference>